<protein>
    <submittedName>
        <fullName evidence="1">Uncharacterized protein</fullName>
    </submittedName>
</protein>
<reference evidence="1" key="1">
    <citation type="submission" date="2025-08" db="UniProtKB">
        <authorList>
            <consortium name="Ensembl"/>
        </authorList>
    </citation>
    <scope>IDENTIFICATION</scope>
</reference>
<dbReference type="Proteomes" id="UP000694523">
    <property type="component" value="Unplaced"/>
</dbReference>
<name>A0A8C6TBS5_9GOBI</name>
<sequence>MSPPAVVQVAQLPVPSAHTPDLKQTEELHAPLPNVHMVFDEKTSDSHLHNEDSMDWLDLTDMTAHVGIFSSDFLDSNEMHLNWE</sequence>
<reference evidence="1" key="2">
    <citation type="submission" date="2025-09" db="UniProtKB">
        <authorList>
            <consortium name="Ensembl"/>
        </authorList>
    </citation>
    <scope>IDENTIFICATION</scope>
</reference>
<evidence type="ECO:0000313" key="2">
    <source>
        <dbReference type="Proteomes" id="UP000694523"/>
    </source>
</evidence>
<dbReference type="Ensembl" id="ENSNMLT00000019478.1">
    <property type="protein sequence ID" value="ENSNMLP00000017314.1"/>
    <property type="gene ID" value="ENSNMLG00000011457.1"/>
</dbReference>
<keyword evidence="2" id="KW-1185">Reference proteome</keyword>
<dbReference type="AlphaFoldDB" id="A0A8C6TBS5"/>
<organism evidence="1 2">
    <name type="scientific">Neogobius melanostomus</name>
    <name type="common">round goby</name>
    <dbReference type="NCBI Taxonomy" id="47308"/>
    <lineage>
        <taxon>Eukaryota</taxon>
        <taxon>Metazoa</taxon>
        <taxon>Chordata</taxon>
        <taxon>Craniata</taxon>
        <taxon>Vertebrata</taxon>
        <taxon>Euteleostomi</taxon>
        <taxon>Actinopterygii</taxon>
        <taxon>Neopterygii</taxon>
        <taxon>Teleostei</taxon>
        <taxon>Neoteleostei</taxon>
        <taxon>Acanthomorphata</taxon>
        <taxon>Gobiaria</taxon>
        <taxon>Gobiiformes</taxon>
        <taxon>Gobioidei</taxon>
        <taxon>Gobiidae</taxon>
        <taxon>Benthophilinae</taxon>
        <taxon>Neogobiini</taxon>
        <taxon>Neogobius</taxon>
    </lineage>
</organism>
<proteinExistence type="predicted"/>
<accession>A0A8C6TBS5</accession>
<evidence type="ECO:0000313" key="1">
    <source>
        <dbReference type="Ensembl" id="ENSNMLP00000017314.1"/>
    </source>
</evidence>